<keyword evidence="1" id="KW-0418">Kinase</keyword>
<dbReference type="EMBL" id="FQXR01000021">
    <property type="protein sequence ID" value="SHI19412.1"/>
    <property type="molecule type" value="Genomic_DNA"/>
</dbReference>
<dbReference type="Gene3D" id="3.40.50.11900">
    <property type="match status" value="1"/>
</dbReference>
<gene>
    <name evidence="1" type="ORF">SAMN02745180_02751</name>
</gene>
<dbReference type="Proteomes" id="UP000184389">
    <property type="component" value="Unassembled WGS sequence"/>
</dbReference>
<evidence type="ECO:0000313" key="2">
    <source>
        <dbReference type="Proteomes" id="UP000184389"/>
    </source>
</evidence>
<dbReference type="Pfam" id="PF06050">
    <property type="entry name" value="HGD-D"/>
    <property type="match status" value="1"/>
</dbReference>
<dbReference type="OrthoDB" id="9780120at2"/>
<keyword evidence="2" id="KW-1185">Reference proteome</keyword>
<dbReference type="PANTHER" id="PTHR32329">
    <property type="entry name" value="BIFUNCTIONAL PROTEIN [INCLUDES 2-HYDROXYACYL-COA DEHYDRATASE (N-TER) AND ITS ACTIVATOR DOMAIN (C_TERM)-RELATED"/>
    <property type="match status" value="1"/>
</dbReference>
<dbReference type="RefSeq" id="WP_072745355.1">
    <property type="nucleotide sequence ID" value="NZ_FQXR01000021.1"/>
</dbReference>
<dbReference type="GO" id="GO:0016301">
    <property type="term" value="F:kinase activity"/>
    <property type="evidence" value="ECO:0007669"/>
    <property type="project" value="UniProtKB-KW"/>
</dbReference>
<reference evidence="1 2" key="1">
    <citation type="submission" date="2016-11" db="EMBL/GenBank/DDBJ databases">
        <authorList>
            <person name="Jaros S."/>
            <person name="Januszkiewicz K."/>
            <person name="Wedrychowicz H."/>
        </authorList>
    </citation>
    <scope>NUCLEOTIDE SEQUENCE [LARGE SCALE GENOMIC DNA]</scope>
    <source>
        <strain evidence="1 2">DSM 13106</strain>
    </source>
</reference>
<dbReference type="InterPro" id="IPR051805">
    <property type="entry name" value="Dehydratase_Activator_Redct"/>
</dbReference>
<dbReference type="AlphaFoldDB" id="A0A1M5Z583"/>
<organism evidence="1 2">
    <name type="scientific">Sporanaerobacter acetigenes DSM 13106</name>
    <dbReference type="NCBI Taxonomy" id="1123281"/>
    <lineage>
        <taxon>Bacteria</taxon>
        <taxon>Bacillati</taxon>
        <taxon>Bacillota</taxon>
        <taxon>Tissierellia</taxon>
        <taxon>Tissierellales</taxon>
        <taxon>Sporanaerobacteraceae</taxon>
        <taxon>Sporanaerobacter</taxon>
    </lineage>
</organism>
<dbReference type="STRING" id="1123281.SAMN02745180_02751"/>
<keyword evidence="1" id="KW-0808">Transferase</keyword>
<accession>A0A1M5Z583</accession>
<name>A0A1M5Z583_9FIRM</name>
<evidence type="ECO:0000313" key="1">
    <source>
        <dbReference type="EMBL" id="SHI19412.1"/>
    </source>
</evidence>
<sequence length="369" mass="41701">MIVTFPHLGNVYIAGKAFLEELGQEVIPPPRCSSKTLEIGTKYSPENMCLPFKVNIGNYIESIERGADTILITGSCGPCRFGYYSVLEQNILWDLGYDVEMIVFDPIYEGLDKLKEGLSKALNIKSYKDVIKAGKLGWKLIQKADYLTQLSNEKRAYAIDSYEVDAMMEEYYKDTENTFGAEKMLKLMDEVEYSLKSIPIDKSKNPIKIGIIGEIYTIIEPFVNLEVEKKLGHMGVYVEKSLTPTKWVNHHVTSFPFGSKEENMKYKLAKPYLSTLVGGHGRETVGSAVYYAKQGFDGVIQLLPLNCMPEIVAKSILPQVQKDYNIPIMTLVLDEMTGEAGYLTRLEAFVDLLTRRREERKVGELLFGC</sequence>
<protein>
    <submittedName>
        <fullName evidence="1">Predicted nucleotide-binding protein, sugar kinase/HSP70/actin superfamily</fullName>
    </submittedName>
</protein>
<dbReference type="InterPro" id="IPR010327">
    <property type="entry name" value="FldB/FldC_alpha/beta"/>
</dbReference>
<proteinExistence type="predicted"/>
<dbReference type="PANTHER" id="PTHR32329:SF2">
    <property type="entry name" value="BIFUNCTIONAL PROTEIN [INCLUDES 2-HYDROXYACYL-COA DEHYDRATASE (N-TER) AND ITS ACTIVATOR DOMAIN (C_TERM)"/>
    <property type="match status" value="1"/>
</dbReference>